<keyword evidence="1" id="KW-0472">Membrane</keyword>
<feature type="transmembrane region" description="Helical" evidence="1">
    <location>
        <begin position="80"/>
        <end position="98"/>
    </location>
</feature>
<dbReference type="EMBL" id="JANXLI010000003">
    <property type="protein sequence ID" value="MCZ2491495.1"/>
    <property type="molecule type" value="Genomic_DNA"/>
</dbReference>
<dbReference type="RefSeq" id="WP_269023960.1">
    <property type="nucleotide sequence ID" value="NZ_JANXKW010000003.1"/>
</dbReference>
<protein>
    <submittedName>
        <fullName evidence="2">Uncharacterized protein</fullName>
    </submittedName>
</protein>
<evidence type="ECO:0000256" key="1">
    <source>
        <dbReference type="SAM" id="Phobius"/>
    </source>
</evidence>
<proteinExistence type="predicted"/>
<evidence type="ECO:0000313" key="3">
    <source>
        <dbReference type="Proteomes" id="UP001081467"/>
    </source>
</evidence>
<comment type="caution">
    <text evidence="2">The sequence shown here is derived from an EMBL/GenBank/DDBJ whole genome shotgun (WGS) entry which is preliminary data.</text>
</comment>
<feature type="transmembrane region" description="Helical" evidence="1">
    <location>
        <begin position="41"/>
        <end position="60"/>
    </location>
</feature>
<reference evidence="2" key="1">
    <citation type="submission" date="2022-09" db="EMBL/GenBank/DDBJ databases">
        <title>Diversity of Dellaglioa algida.</title>
        <authorList>
            <person name="Matthias E."/>
            <person name="Werum V."/>
        </authorList>
    </citation>
    <scope>NUCLEOTIDE SEQUENCE</scope>
    <source>
        <strain evidence="2">TMW 2.2523</strain>
    </source>
</reference>
<sequence length="209" mass="23743">MNRNETLEYLEEKRIALAPVAIAQQDRAPKQFKSEKAEKRLRKTIIAFWVFALIGLFFGGSANEPLIYNDAAGVAQTNNMGYFLIFGVIAAIIMAVKYKFWVKPAHEILDEANQKLRQEENMPAYIEGRNGFPEEFYTYSDAYRLWKLVNEGRAESLREAYNLLEKQNFYEDQLAIQEETRSLQADTATSAKIAAIAATVAAVNTTNNK</sequence>
<organism evidence="2 3">
    <name type="scientific">Dellaglioa carnosa</name>
    <dbReference type="NCBI Taxonomy" id="2995136"/>
    <lineage>
        <taxon>Bacteria</taxon>
        <taxon>Bacillati</taxon>
        <taxon>Bacillota</taxon>
        <taxon>Bacilli</taxon>
        <taxon>Lactobacillales</taxon>
        <taxon>Lactobacillaceae</taxon>
        <taxon>Dellaglioa</taxon>
    </lineage>
</organism>
<evidence type="ECO:0000313" key="2">
    <source>
        <dbReference type="EMBL" id="MCZ2491495.1"/>
    </source>
</evidence>
<dbReference type="Proteomes" id="UP001081467">
    <property type="component" value="Unassembled WGS sequence"/>
</dbReference>
<accession>A0ABT4JMJ5</accession>
<keyword evidence="1" id="KW-1133">Transmembrane helix</keyword>
<keyword evidence="1" id="KW-0812">Transmembrane</keyword>
<name>A0ABT4JMJ5_9LACO</name>
<gene>
    <name evidence="2" type="ORF">N0K80_04905</name>
</gene>
<keyword evidence="3" id="KW-1185">Reference proteome</keyword>